<dbReference type="OrthoDB" id="347657at2759"/>
<dbReference type="Pfam" id="PF12796">
    <property type="entry name" value="Ank_2"/>
    <property type="match status" value="3"/>
</dbReference>
<evidence type="ECO:0000313" key="3">
    <source>
        <dbReference type="EMBL" id="KWX12949.1"/>
    </source>
</evidence>
<dbReference type="PROSITE" id="PS50088">
    <property type="entry name" value="ANK_REPEAT"/>
    <property type="match status" value="2"/>
</dbReference>
<feature type="repeat" description="ANK" evidence="1">
    <location>
        <begin position="761"/>
        <end position="781"/>
    </location>
</feature>
<dbReference type="SUPFAM" id="SSF56112">
    <property type="entry name" value="Protein kinase-like (PK-like)"/>
    <property type="match status" value="1"/>
</dbReference>
<dbReference type="PANTHER" id="PTHR24120">
    <property type="entry name" value="GH07239P"/>
    <property type="match status" value="1"/>
</dbReference>
<evidence type="ECO:0000313" key="4">
    <source>
        <dbReference type="Proteomes" id="UP000070089"/>
    </source>
</evidence>
<accession>A0A132NS64</accession>
<feature type="repeat" description="ANK" evidence="1">
    <location>
        <begin position="895"/>
        <end position="927"/>
    </location>
</feature>
<keyword evidence="1" id="KW-0040">ANK repeat</keyword>
<protein>
    <submittedName>
        <fullName evidence="3">Kinase/ NEK / Serine/threonine protein kinase</fullName>
    </submittedName>
</protein>
<keyword evidence="3" id="KW-0723">Serine/threonine-protein kinase</keyword>
<dbReference type="Gene3D" id="1.10.510.10">
    <property type="entry name" value="Transferase(Phosphotransferase) domain 1"/>
    <property type="match status" value="1"/>
</dbReference>
<dbReference type="InterPro" id="IPR002110">
    <property type="entry name" value="Ankyrin_rpt"/>
</dbReference>
<dbReference type="PROSITE" id="PS50297">
    <property type="entry name" value="ANK_REP_REGION"/>
    <property type="match status" value="2"/>
</dbReference>
<reference evidence="3 4" key="1">
    <citation type="journal article" date="2015" name="Mol. Biochem. Parasitol.">
        <title>Identification of polymorphic genes for use in assemblage B genotyping assays through comparative genomics of multiple assemblage B Giardia duodenalis isolates.</title>
        <authorList>
            <person name="Wielinga C."/>
            <person name="Thompson R.C."/>
            <person name="Monis P."/>
            <person name="Ryan U."/>
        </authorList>
    </citation>
    <scope>NUCLEOTIDE SEQUENCE [LARGE SCALE GENOMIC DNA]</scope>
    <source>
        <strain evidence="3 4">BAH15c1</strain>
    </source>
</reference>
<dbReference type="SUPFAM" id="SSF48403">
    <property type="entry name" value="Ankyrin repeat"/>
    <property type="match status" value="2"/>
</dbReference>
<sequence>MYRSPNPCSGLNVFRDGLRNSQKPLIMMKSPRISEAYDVLGIIGHGPYSTVFKCKHKATEEIHIIKEYLLDTIPRPCISLLRREADLQAQVQLDTIAQPCYTFVDHDSLVLYIVLPFLEAKTLQTTIELAKADRTYFTEDVVWSTACSLLTILKELSSCPLRGDDAPALRPLHCNLKPSNVLFLDENLSMIQLCDCSFSPDLRLALSSTKFGLKLGKNVAKNVYTTTYMAPEILKDKQIHLTSDIWSLGCILYEMCTMKPLLSSTPDATNSESIFDSVLPIRKLYGYSDTLKDFLNQMLSRDPSLRPDYDTLLNHKGICALRNKCSVVRVEDTDSRRTSVCSATSTMSPRSALSTNLSRILPMKSRASTQIIEPTCTDVDNSSTLLSVTDPLAVTAQRGSCSTTPLIEAVIAHDKELLIASISYAGHVDEHGKTALMYAAELGRNEFILYLLPFEKGREINGATALQLAIAAGNDDGADMIAYYECPEYNQIQEIYNDWMSGKHGAFQKSAINATFVGGRVVPESKTPTISVVPSPLSISRVSSTLDNSVDTSLSSSVSMQEDIRSPLEILSSSIDTSLPLAISRFTPSQELSAFRACASGLRGSRGLSSSELNLIFKTNSTGLMQACAANDIARAWCLRFQAGARTAEGKTALMFCAESNCILMARVLLETEAGLILKDGITAYEIAVAHKHTVIAEILSRYEAITDGTEPPPNPLVKASMLGDISVINYFIQQYRQAVKVGDILQRKLSLELLSGSARDGKTALMYAAELGNVEVVQLLRMILARYQMTVDNHLKGRTALMFASRRNHLNCVFPLIQLEARMQDARGWTALMMASYLGYTQILKALLVWEHGIVLGPSTESPGATALMLAAEVGNTEAVSLLMNYESRRQKENGFTALMMAAQEGHSECVKILIGKEARMSRTDGWTALMSATQRNRVECVKLLMAHEAGMSKTTGYTALMCAAQCGWEHCVRMLLPLEWNIAHSNGLTADAFAKTDALRREMRLYMEIRGRRK</sequence>
<name>A0A132NS64_GIAIN</name>
<dbReference type="PROSITE" id="PS50011">
    <property type="entry name" value="PROTEIN_KINASE_DOM"/>
    <property type="match status" value="1"/>
</dbReference>
<dbReference type="SMART" id="SM00248">
    <property type="entry name" value="ANK"/>
    <property type="match status" value="11"/>
</dbReference>
<gene>
    <name evidence="3" type="ORF">QR46_3055</name>
</gene>
<dbReference type="Pfam" id="PF00023">
    <property type="entry name" value="Ank"/>
    <property type="match status" value="1"/>
</dbReference>
<organism evidence="3 4">
    <name type="scientific">Giardia duodenalis assemblage B</name>
    <dbReference type="NCBI Taxonomy" id="1394984"/>
    <lineage>
        <taxon>Eukaryota</taxon>
        <taxon>Metamonada</taxon>
        <taxon>Diplomonadida</taxon>
        <taxon>Hexamitidae</taxon>
        <taxon>Giardiinae</taxon>
        <taxon>Giardia</taxon>
    </lineage>
</organism>
<dbReference type="Proteomes" id="UP000070089">
    <property type="component" value="Unassembled WGS sequence"/>
</dbReference>
<dbReference type="AlphaFoldDB" id="A0A132NS64"/>
<feature type="domain" description="Protein kinase" evidence="2">
    <location>
        <begin position="37"/>
        <end position="318"/>
    </location>
</feature>
<dbReference type="Gene3D" id="3.30.200.20">
    <property type="entry name" value="Phosphorylase Kinase, domain 1"/>
    <property type="match status" value="1"/>
</dbReference>
<keyword evidence="3" id="KW-0418">Kinase</keyword>
<evidence type="ECO:0000259" key="2">
    <source>
        <dbReference type="PROSITE" id="PS50011"/>
    </source>
</evidence>
<evidence type="ECO:0000256" key="1">
    <source>
        <dbReference type="PROSITE-ProRule" id="PRU00023"/>
    </source>
</evidence>
<dbReference type="InterPro" id="IPR011009">
    <property type="entry name" value="Kinase-like_dom_sf"/>
</dbReference>
<comment type="caution">
    <text evidence="3">The sequence shown here is derived from an EMBL/GenBank/DDBJ whole genome shotgun (WGS) entry which is preliminary data.</text>
</comment>
<proteinExistence type="predicted"/>
<dbReference type="EMBL" id="JXTI01000091">
    <property type="protein sequence ID" value="KWX12949.1"/>
    <property type="molecule type" value="Genomic_DNA"/>
</dbReference>
<dbReference type="SMART" id="SM00220">
    <property type="entry name" value="S_TKc"/>
    <property type="match status" value="1"/>
</dbReference>
<dbReference type="GO" id="GO:0004674">
    <property type="term" value="F:protein serine/threonine kinase activity"/>
    <property type="evidence" value="ECO:0007669"/>
    <property type="project" value="UniProtKB-KW"/>
</dbReference>
<dbReference type="InterPro" id="IPR000719">
    <property type="entry name" value="Prot_kinase_dom"/>
</dbReference>
<dbReference type="Pfam" id="PF00069">
    <property type="entry name" value="Pkinase"/>
    <property type="match status" value="1"/>
</dbReference>
<dbReference type="PANTHER" id="PTHR24120:SF4">
    <property type="entry name" value="GH07239P"/>
    <property type="match status" value="1"/>
</dbReference>
<dbReference type="Gene3D" id="1.25.40.20">
    <property type="entry name" value="Ankyrin repeat-containing domain"/>
    <property type="match status" value="4"/>
</dbReference>
<keyword evidence="3" id="KW-0808">Transferase</keyword>
<dbReference type="VEuPathDB" id="GiardiaDB:QR46_3055"/>
<dbReference type="GO" id="GO:0005524">
    <property type="term" value="F:ATP binding"/>
    <property type="evidence" value="ECO:0007669"/>
    <property type="project" value="InterPro"/>
</dbReference>
<dbReference type="InterPro" id="IPR036770">
    <property type="entry name" value="Ankyrin_rpt-contain_sf"/>
</dbReference>